<evidence type="ECO:0000313" key="1">
    <source>
        <dbReference type="EMBL" id="TWL31520.1"/>
    </source>
</evidence>
<protein>
    <submittedName>
        <fullName evidence="1">Uncharacterized protein</fullName>
    </submittedName>
</protein>
<evidence type="ECO:0000313" key="2">
    <source>
        <dbReference type="Proteomes" id="UP000435910"/>
    </source>
</evidence>
<organism evidence="1 2">
    <name type="scientific">Bacillus licheniformis</name>
    <dbReference type="NCBI Taxonomy" id="1402"/>
    <lineage>
        <taxon>Bacteria</taxon>
        <taxon>Bacillati</taxon>
        <taxon>Bacillota</taxon>
        <taxon>Bacilli</taxon>
        <taxon>Bacillales</taxon>
        <taxon>Bacillaceae</taxon>
        <taxon>Bacillus</taxon>
    </lineage>
</organism>
<sequence length="211" mass="24411">MNINQTHKILNKLGKSTTLEDSCIKENVAPYENFYILKKDKDKWVYGLFMVERQNNPYLQITKEFDNEVEGAKHFLLDRLSSFYFLEKFQLFVMEHEELDIGGPTFDQSKLFEGMYILGIPASLFVLGQSQVKNRAIMLEKKDETSSIVSFVNDKGNVIQSTVAIQNQRALFIAFKKVYLLYQFENEVKNLLETEGIANNFSEGDINTFLS</sequence>
<comment type="caution">
    <text evidence="1">The sequence shown here is derived from an EMBL/GenBank/DDBJ whole genome shotgun (WGS) entry which is preliminary data.</text>
</comment>
<dbReference type="AlphaFoldDB" id="A0A415J6W5"/>
<dbReference type="RefSeq" id="WP_025807450.1">
    <property type="nucleotide sequence ID" value="NZ_BOQU01000010.1"/>
</dbReference>
<dbReference type="Proteomes" id="UP000435910">
    <property type="component" value="Unassembled WGS sequence"/>
</dbReference>
<name>A0A415J6W5_BACLI</name>
<reference evidence="1 2" key="1">
    <citation type="submission" date="2019-06" db="EMBL/GenBank/DDBJ databases">
        <title>Genome sequence analysis of &gt;100 Bacillus licheniformis strains suggests intrinsic resistance to this species.</title>
        <authorList>
            <person name="Wels M."/>
            <person name="Siezen R.J."/>
            <person name="Johansen E."/>
            <person name="Stuer-Lauridsen B."/>
            <person name="Bjerre K."/>
            <person name="Nielsen B.K.K."/>
        </authorList>
    </citation>
    <scope>NUCLEOTIDE SEQUENCE [LARGE SCALE GENOMIC DNA]</scope>
    <source>
        <strain evidence="1 2">BAC-16736</strain>
    </source>
</reference>
<proteinExistence type="predicted"/>
<accession>A0A415J6W5</accession>
<gene>
    <name evidence="1" type="ORF">CHCC16736_0688</name>
</gene>
<dbReference type="EMBL" id="NILC01000010">
    <property type="protein sequence ID" value="TWL31520.1"/>
    <property type="molecule type" value="Genomic_DNA"/>
</dbReference>